<dbReference type="Pfam" id="PF03372">
    <property type="entry name" value="Exo_endo_phos"/>
    <property type="match status" value="1"/>
</dbReference>
<sequence>MDGFSVITMNLRFGLADDGENSWRQRKKIYPDFLQRFRADIFCFQEANDFQVDFLKELLPDYQVLGCREGAPEQWQHNPVFVSSAFTVAGSRHFFLSDTPDVESRFEGSRWPRQGVLVQLDSSAGRFAVLNTHFDFAEDVQVKSAALMLSLLRMNPENLPVLLAGDLNAGPCSAALELLTGGGEQRFRNPFGADFPPTFHGFTGRGRGDQIDWILVSGPLEVKGMDRLDVSLGGLYPSDHFPVRLFFRLE</sequence>
<dbReference type="InterPro" id="IPR050410">
    <property type="entry name" value="CCR4/nocturin_mRNA_transcr"/>
</dbReference>
<organism evidence="2 3">
    <name type="scientific">Desulfobotulus pelophilus</name>
    <dbReference type="NCBI Taxonomy" id="2823377"/>
    <lineage>
        <taxon>Bacteria</taxon>
        <taxon>Pseudomonadati</taxon>
        <taxon>Thermodesulfobacteriota</taxon>
        <taxon>Desulfobacteria</taxon>
        <taxon>Desulfobacterales</taxon>
        <taxon>Desulfobacteraceae</taxon>
        <taxon>Desulfobotulus</taxon>
    </lineage>
</organism>
<dbReference type="CDD" id="cd09083">
    <property type="entry name" value="EEP-1"/>
    <property type="match status" value="1"/>
</dbReference>
<proteinExistence type="predicted"/>
<dbReference type="RefSeq" id="WP_265424486.1">
    <property type="nucleotide sequence ID" value="NZ_JAPFPW010000005.1"/>
</dbReference>
<keyword evidence="3" id="KW-1185">Reference proteome</keyword>
<dbReference type="PANTHER" id="PTHR12121">
    <property type="entry name" value="CARBON CATABOLITE REPRESSOR PROTEIN 4"/>
    <property type="match status" value="1"/>
</dbReference>
<evidence type="ECO:0000313" key="2">
    <source>
        <dbReference type="EMBL" id="MCW7753616.1"/>
    </source>
</evidence>
<dbReference type="EMBL" id="JAPFPW010000005">
    <property type="protein sequence ID" value="MCW7753616.1"/>
    <property type="molecule type" value="Genomic_DNA"/>
</dbReference>
<feature type="domain" description="Endonuclease/exonuclease/phosphatase" evidence="1">
    <location>
        <begin position="8"/>
        <end position="240"/>
    </location>
</feature>
<keyword evidence="2" id="KW-0378">Hydrolase</keyword>
<dbReference type="InterPro" id="IPR036691">
    <property type="entry name" value="Endo/exonu/phosph_ase_sf"/>
</dbReference>
<protein>
    <submittedName>
        <fullName evidence="2">Endonuclease/exonuclease/phosphatase family protein</fullName>
    </submittedName>
</protein>
<dbReference type="SUPFAM" id="SSF56219">
    <property type="entry name" value="DNase I-like"/>
    <property type="match status" value="1"/>
</dbReference>
<evidence type="ECO:0000259" key="1">
    <source>
        <dbReference type="Pfam" id="PF03372"/>
    </source>
</evidence>
<gene>
    <name evidence="2" type="ORF">OOT00_06405</name>
</gene>
<dbReference type="PANTHER" id="PTHR12121:SF36">
    <property type="entry name" value="ENDONUCLEASE_EXONUCLEASE_PHOSPHATASE DOMAIN-CONTAINING PROTEIN"/>
    <property type="match status" value="1"/>
</dbReference>
<dbReference type="GO" id="GO:0004519">
    <property type="term" value="F:endonuclease activity"/>
    <property type="evidence" value="ECO:0007669"/>
    <property type="project" value="UniProtKB-KW"/>
</dbReference>
<reference evidence="2 3" key="1">
    <citation type="submission" date="2022-11" db="EMBL/GenBank/DDBJ databases">
        <title>Desulfobotulus tamanensis H1 sp. nov. - anaerobic, alkaliphilic, sulphate reducing bacterium isolated from terrestrial mud volcano.</title>
        <authorList>
            <person name="Frolova A."/>
            <person name="Merkel A.Y."/>
            <person name="Slobodkin A.I."/>
        </authorList>
    </citation>
    <scope>NUCLEOTIDE SEQUENCE [LARGE SCALE GENOMIC DNA]</scope>
    <source>
        <strain evidence="2 3">H1</strain>
    </source>
</reference>
<keyword evidence="2" id="KW-0540">Nuclease</keyword>
<keyword evidence="2" id="KW-0255">Endonuclease</keyword>
<comment type="caution">
    <text evidence="2">The sequence shown here is derived from an EMBL/GenBank/DDBJ whole genome shotgun (WGS) entry which is preliminary data.</text>
</comment>
<evidence type="ECO:0000313" key="3">
    <source>
        <dbReference type="Proteomes" id="UP001209681"/>
    </source>
</evidence>
<name>A0ABT3N8U4_9BACT</name>
<accession>A0ABT3N8U4</accession>
<dbReference type="Gene3D" id="3.60.10.10">
    <property type="entry name" value="Endonuclease/exonuclease/phosphatase"/>
    <property type="match status" value="1"/>
</dbReference>
<dbReference type="Proteomes" id="UP001209681">
    <property type="component" value="Unassembled WGS sequence"/>
</dbReference>
<dbReference type="InterPro" id="IPR005135">
    <property type="entry name" value="Endo/exonuclease/phosphatase"/>
</dbReference>